<dbReference type="RefSeq" id="WP_137251008.1">
    <property type="nucleotide sequence ID" value="NZ_SZQA01000044.1"/>
</dbReference>
<sequence length="76" mass="8713">MIRRLFYMTLGASLAVWVMRKLESLRPEHVARRTAHQVRDFADDVRAMAANRENELRAQHGLGTVGHITNDVKDGR</sequence>
<protein>
    <submittedName>
        <fullName evidence="1">Uncharacterized protein</fullName>
    </submittedName>
</protein>
<evidence type="ECO:0000313" key="2">
    <source>
        <dbReference type="Proteomes" id="UP000308705"/>
    </source>
</evidence>
<evidence type="ECO:0000313" key="1">
    <source>
        <dbReference type="EMBL" id="TKK83588.1"/>
    </source>
</evidence>
<organism evidence="1 2">
    <name type="scientific">Herbidospora galbida</name>
    <dbReference type="NCBI Taxonomy" id="2575442"/>
    <lineage>
        <taxon>Bacteria</taxon>
        <taxon>Bacillati</taxon>
        <taxon>Actinomycetota</taxon>
        <taxon>Actinomycetes</taxon>
        <taxon>Streptosporangiales</taxon>
        <taxon>Streptosporangiaceae</taxon>
        <taxon>Herbidospora</taxon>
    </lineage>
</organism>
<keyword evidence="2" id="KW-1185">Reference proteome</keyword>
<accession>A0A4U3M460</accession>
<proteinExistence type="predicted"/>
<dbReference type="EMBL" id="SZQA01000044">
    <property type="protein sequence ID" value="TKK83588.1"/>
    <property type="molecule type" value="Genomic_DNA"/>
</dbReference>
<reference evidence="1 2" key="1">
    <citation type="submission" date="2019-04" db="EMBL/GenBank/DDBJ databases">
        <title>Herbidospora sp. NEAU-GS14.nov., a novel actinomycete isolated from soil.</title>
        <authorList>
            <person name="Han L."/>
        </authorList>
    </citation>
    <scope>NUCLEOTIDE SEQUENCE [LARGE SCALE GENOMIC DNA]</scope>
    <source>
        <strain evidence="1 2">NEAU-GS14</strain>
    </source>
</reference>
<dbReference type="Proteomes" id="UP000308705">
    <property type="component" value="Unassembled WGS sequence"/>
</dbReference>
<gene>
    <name evidence="1" type="ORF">FDA94_33120</name>
</gene>
<dbReference type="OrthoDB" id="3538051at2"/>
<dbReference type="AlphaFoldDB" id="A0A4U3M460"/>
<comment type="caution">
    <text evidence="1">The sequence shown here is derived from an EMBL/GenBank/DDBJ whole genome shotgun (WGS) entry which is preliminary data.</text>
</comment>
<name>A0A4U3M460_9ACTN</name>